<evidence type="ECO:0000313" key="2">
    <source>
        <dbReference type="Proteomes" id="UP001197093"/>
    </source>
</evidence>
<dbReference type="Proteomes" id="UP001197093">
    <property type="component" value="Unassembled WGS sequence"/>
</dbReference>
<reference evidence="1" key="1">
    <citation type="submission" date="2023-02" db="EMBL/GenBank/DDBJ databases">
        <authorList>
            <person name="Palmer J.M."/>
        </authorList>
    </citation>
    <scope>NUCLEOTIDE SEQUENCE</scope>
    <source>
        <strain evidence="1">FW57</strain>
    </source>
</reference>
<accession>A0AAD4EQM6</accession>
<dbReference type="AlphaFoldDB" id="A0AAD4EQM6"/>
<gene>
    <name evidence="1" type="ORF">NEMBOFW57_010194</name>
</gene>
<comment type="caution">
    <text evidence="1">The sequence shown here is derived from an EMBL/GenBank/DDBJ whole genome shotgun (WGS) entry which is preliminary data.</text>
</comment>
<dbReference type="EMBL" id="JAHCVI010000005">
    <property type="protein sequence ID" value="KAG7285565.1"/>
    <property type="molecule type" value="Genomic_DNA"/>
</dbReference>
<dbReference type="SUPFAM" id="SSF52047">
    <property type="entry name" value="RNI-like"/>
    <property type="match status" value="1"/>
</dbReference>
<keyword evidence="2" id="KW-1185">Reference proteome</keyword>
<name>A0AAD4EQM6_9PEZI</name>
<sequence length="601" mass="66937">MPQPYANRGRPIVRSFDVRCFLADPSGPSQYAYADSHLAHGILSIACRFRRLHCLFLDGHPGVMPEELVNRLASDPLGVIKPLLLLSLARCQVELPIAFFASFYLKHVVYLDVSDMPGSLKSPLIQRALSPAHLPALRILKAQGREMDNQTASLLFKSFWEQLWSVDFSRNKITDDIFDDMHQFSFPAQNSRTGDFAIEGRLLHLPEGSASFGKFCFVSESKWSVDFTHPHRHHADAPFYTAHVEDGPLPSIKPRLNGRVKIHDDSPDAIKTVFSGTAGSHAPSLEHAQGLDICEPHQGITHLYLNRNNISAAALAKVIRSSPGQLQHLECDSLTFNLPETAPPSWLSKARLSGTLGWAHVFRPVFSANLQVLRIHHSLVTQLLSLQLAGLTPAAKLWVAETHLLPRAELAYPEAFVPDMNPRLRSLVLTQIPQRSTGPLIDKLIRFLKLASIQERAIQDANATFASRHGPATLLGLRHIRLEFAPDPRDELGDELALDAAAVMDDSTTEFSFFGDSNWSSTTSSSSPSRADLSGMRDVVGAIKAYRAQTRKAYDEAVRRARQEGEGEEKVRLGEPHFHWSGRLEVSMEEGAEYHRSGYWR</sequence>
<proteinExistence type="predicted"/>
<organism evidence="1 2">
    <name type="scientific">Staphylotrichum longicolle</name>
    <dbReference type="NCBI Taxonomy" id="669026"/>
    <lineage>
        <taxon>Eukaryota</taxon>
        <taxon>Fungi</taxon>
        <taxon>Dikarya</taxon>
        <taxon>Ascomycota</taxon>
        <taxon>Pezizomycotina</taxon>
        <taxon>Sordariomycetes</taxon>
        <taxon>Sordariomycetidae</taxon>
        <taxon>Sordariales</taxon>
        <taxon>Chaetomiaceae</taxon>
        <taxon>Staphylotrichum</taxon>
    </lineage>
</organism>
<evidence type="ECO:0000313" key="1">
    <source>
        <dbReference type="EMBL" id="KAG7285565.1"/>
    </source>
</evidence>
<protein>
    <submittedName>
        <fullName evidence="1">Uncharacterized protein</fullName>
    </submittedName>
</protein>